<dbReference type="PANTHER" id="PTHR34960:SF1">
    <property type="entry name" value="EMB|CAB68146.1-RELATED"/>
    <property type="match status" value="1"/>
</dbReference>
<dbReference type="PANTHER" id="PTHR34960">
    <property type="entry name" value="EMB|CAB68146.1-RELATED"/>
    <property type="match status" value="1"/>
</dbReference>
<dbReference type="AlphaFoldDB" id="A0AAD7Q8C5"/>
<keyword evidence="1" id="KW-1133">Transmembrane helix</keyword>
<reference evidence="3" key="1">
    <citation type="journal article" date="2023" name="Science">
        <title>Elucidation of the pathway for biosynthesis of saponin adjuvants from the soapbark tree.</title>
        <authorList>
            <person name="Reed J."/>
            <person name="Orme A."/>
            <person name="El-Demerdash A."/>
            <person name="Owen C."/>
            <person name="Martin L.B.B."/>
            <person name="Misra R.C."/>
            <person name="Kikuchi S."/>
            <person name="Rejzek M."/>
            <person name="Martin A.C."/>
            <person name="Harkess A."/>
            <person name="Leebens-Mack J."/>
            <person name="Louveau T."/>
            <person name="Stephenson M.J."/>
            <person name="Osbourn A."/>
        </authorList>
    </citation>
    <scope>NUCLEOTIDE SEQUENCE</scope>
    <source>
        <strain evidence="3">S10</strain>
    </source>
</reference>
<protein>
    <submittedName>
        <fullName evidence="3">Transmembrane protein</fullName>
    </submittedName>
</protein>
<organism evidence="3 4">
    <name type="scientific">Quillaja saponaria</name>
    <name type="common">Soap bark tree</name>
    <dbReference type="NCBI Taxonomy" id="32244"/>
    <lineage>
        <taxon>Eukaryota</taxon>
        <taxon>Viridiplantae</taxon>
        <taxon>Streptophyta</taxon>
        <taxon>Embryophyta</taxon>
        <taxon>Tracheophyta</taxon>
        <taxon>Spermatophyta</taxon>
        <taxon>Magnoliopsida</taxon>
        <taxon>eudicotyledons</taxon>
        <taxon>Gunneridae</taxon>
        <taxon>Pentapetalae</taxon>
        <taxon>rosids</taxon>
        <taxon>fabids</taxon>
        <taxon>Fabales</taxon>
        <taxon>Quillajaceae</taxon>
        <taxon>Quillaja</taxon>
    </lineage>
</organism>
<accession>A0AAD7Q8C5</accession>
<evidence type="ECO:0000313" key="4">
    <source>
        <dbReference type="Proteomes" id="UP001163823"/>
    </source>
</evidence>
<dbReference type="Pfam" id="PF25002">
    <property type="entry name" value="DUF7780"/>
    <property type="match status" value="1"/>
</dbReference>
<dbReference type="InterPro" id="IPR056682">
    <property type="entry name" value="DUF7780"/>
</dbReference>
<feature type="transmembrane region" description="Helical" evidence="1">
    <location>
        <begin position="74"/>
        <end position="94"/>
    </location>
</feature>
<evidence type="ECO:0000256" key="1">
    <source>
        <dbReference type="SAM" id="Phobius"/>
    </source>
</evidence>
<dbReference type="KEGG" id="qsa:O6P43_006498"/>
<proteinExistence type="predicted"/>
<evidence type="ECO:0000259" key="2">
    <source>
        <dbReference type="Pfam" id="PF25002"/>
    </source>
</evidence>
<keyword evidence="1 3" id="KW-0812">Transmembrane</keyword>
<dbReference type="Proteomes" id="UP001163823">
    <property type="component" value="Chromosome 3"/>
</dbReference>
<name>A0AAD7Q8C5_QUISA</name>
<keyword evidence="1" id="KW-0472">Membrane</keyword>
<comment type="caution">
    <text evidence="3">The sequence shown here is derived from an EMBL/GenBank/DDBJ whole genome shotgun (WGS) entry which is preliminary data.</text>
</comment>
<feature type="domain" description="DUF7780" evidence="2">
    <location>
        <begin position="155"/>
        <end position="465"/>
    </location>
</feature>
<evidence type="ECO:0000313" key="3">
    <source>
        <dbReference type="EMBL" id="KAJ7976767.1"/>
    </source>
</evidence>
<gene>
    <name evidence="3" type="ORF">O6P43_006498</name>
</gene>
<sequence>MSLSAKAKAKSNTSCSKENRGMGLLLVFFREDNTTIADKAKLLCSPSSSSSSKSPNSSFRRLNSNLLLSKAQSTISICALLVFITLLLFTLSTFEPTIPSTSNTLPHTTSRRFLSQKPPTIQFSINTTTKTKTHYWFANLWKPNSTRKIETFPSIALQGMGTLYRRGTRAMNDLVVGHVAEDVTDNELRLFLRFMHRSGLTARADIVFIFASPSISSRFVSIIQEENDSFLSLIQHYQELSLNSSSQKSRSSFDVTQFFKVVKKDKEMVESEPLWGRRIRSNYSDPDARESETSESTRLTYGSVLSFDATELDPENSLSGFFDHVPMSLRRWACYPMLLGRVRRNFKHVMLADVKNLVVVNDPLGRIRNRSPESVYLYTKLENSSSSKHKKISSDKTQSRSLVNSAILMGGARGIRRFSNSMLTELVRAAVQHKKKSSVTESGILSQLVGNVFMLKNVNLITSTELIPETSSLAGQTSGSAKSLWDFTVIQRGNNNHEFSAVIMKPICSSLVDSFVYRDC</sequence>
<dbReference type="EMBL" id="JARAOO010000003">
    <property type="protein sequence ID" value="KAJ7976767.1"/>
    <property type="molecule type" value="Genomic_DNA"/>
</dbReference>
<keyword evidence="4" id="KW-1185">Reference proteome</keyword>